<dbReference type="InterPro" id="IPR000905">
    <property type="entry name" value="Gcp-like_dom"/>
</dbReference>
<organism evidence="2 3">
    <name type="scientific">Campylobacter concisus UNSW2</name>
    <dbReference type="NCBI Taxonomy" id="1242965"/>
    <lineage>
        <taxon>Bacteria</taxon>
        <taxon>Pseudomonadati</taxon>
        <taxon>Campylobacterota</taxon>
        <taxon>Epsilonproteobacteria</taxon>
        <taxon>Campylobacterales</taxon>
        <taxon>Campylobacteraceae</taxon>
        <taxon>Campylobacter</taxon>
    </lineage>
</organism>
<evidence type="ECO:0000313" key="3">
    <source>
        <dbReference type="Proteomes" id="UP000016625"/>
    </source>
</evidence>
<dbReference type="AlphaFoldDB" id="U2FQ64"/>
<accession>U2FQ64</accession>
<sequence>MVGGASANLNLRKRLETLCQKNECELLLAPLAFCSDNALMIARAGREKYLKQEFISHDKLTINPRVSFKKIEI</sequence>
<dbReference type="Proteomes" id="UP000016625">
    <property type="component" value="Unassembled WGS sequence"/>
</dbReference>
<comment type="caution">
    <text evidence="2">The sequence shown here is derived from an EMBL/GenBank/DDBJ whole genome shotgun (WGS) entry which is preliminary data.</text>
</comment>
<feature type="domain" description="Gcp-like" evidence="1">
    <location>
        <begin position="2"/>
        <end position="42"/>
    </location>
</feature>
<proteinExistence type="predicted"/>
<name>U2FQ64_9BACT</name>
<reference evidence="2 3" key="1">
    <citation type="journal article" date="2013" name="BMC Genomics">
        <title>Comparative genomics of Campylobacter concisus isolates reveals genetic diversity and provides insights into disease association.</title>
        <authorList>
            <person name="Deshpande N.P."/>
            <person name="Kaakoush N.O."/>
            <person name="Wilkins M.R."/>
            <person name="Mitchell H.M."/>
        </authorList>
    </citation>
    <scope>NUCLEOTIDE SEQUENCE [LARGE SCALE GENOMIC DNA]</scope>
    <source>
        <strain evidence="2 3">UNSW2</strain>
    </source>
</reference>
<evidence type="ECO:0000313" key="2">
    <source>
        <dbReference type="EMBL" id="ERJ32570.1"/>
    </source>
</evidence>
<evidence type="ECO:0000259" key="1">
    <source>
        <dbReference type="Pfam" id="PF00814"/>
    </source>
</evidence>
<dbReference type="EMBL" id="ANNJ01000002">
    <property type="protein sequence ID" value="ERJ32570.1"/>
    <property type="molecule type" value="Genomic_DNA"/>
</dbReference>
<protein>
    <submittedName>
        <fullName evidence="2">YgjD</fullName>
    </submittedName>
</protein>
<dbReference type="Pfam" id="PF00814">
    <property type="entry name" value="TsaD"/>
    <property type="match status" value="1"/>
</dbReference>
<gene>
    <name evidence="2" type="ORF">UNSW2_691</name>
</gene>
<dbReference type="PATRIC" id="fig|1242965.3.peg.72"/>